<organism evidence="4 7">
    <name type="scientific">Empedobacter falsenii</name>
    <dbReference type="NCBI Taxonomy" id="343874"/>
    <lineage>
        <taxon>Bacteria</taxon>
        <taxon>Pseudomonadati</taxon>
        <taxon>Bacteroidota</taxon>
        <taxon>Flavobacteriia</taxon>
        <taxon>Flavobacteriales</taxon>
        <taxon>Weeksellaceae</taxon>
        <taxon>Empedobacter</taxon>
    </lineage>
</organism>
<dbReference type="InterPro" id="IPR008490">
    <property type="entry name" value="Transposase_InsH_N"/>
</dbReference>
<feature type="domain" description="Transposase IS4-like" evidence="1">
    <location>
        <begin position="257"/>
        <end position="438"/>
    </location>
</feature>
<dbReference type="GO" id="GO:0003677">
    <property type="term" value="F:DNA binding"/>
    <property type="evidence" value="ECO:0007669"/>
    <property type="project" value="InterPro"/>
</dbReference>
<evidence type="ECO:0000313" key="6">
    <source>
        <dbReference type="EMBL" id="STD59140.1"/>
    </source>
</evidence>
<evidence type="ECO:0000259" key="1">
    <source>
        <dbReference type="Pfam" id="PF01609"/>
    </source>
</evidence>
<dbReference type="Proteomes" id="UP000254737">
    <property type="component" value="Unassembled WGS sequence"/>
</dbReference>
<dbReference type="AlphaFoldDB" id="A0A376G9J8"/>
<dbReference type="PANTHER" id="PTHR33408">
    <property type="entry name" value="TRANSPOSASE"/>
    <property type="match status" value="1"/>
</dbReference>
<gene>
    <name evidence="3" type="ORF">NCTC13456_00986</name>
    <name evidence="4" type="ORF">NCTC13456_01404</name>
    <name evidence="5" type="ORF">NCTC13456_01737</name>
    <name evidence="6" type="ORF">NCTC13456_02770</name>
</gene>
<evidence type="ECO:0000313" key="4">
    <source>
        <dbReference type="EMBL" id="STD55186.1"/>
    </source>
</evidence>
<evidence type="ECO:0000313" key="3">
    <source>
        <dbReference type="EMBL" id="STD54379.1"/>
    </source>
</evidence>
<dbReference type="InterPro" id="IPR047629">
    <property type="entry name" value="IS1182_transpos"/>
</dbReference>
<evidence type="ECO:0000313" key="5">
    <source>
        <dbReference type="EMBL" id="STD55757.1"/>
    </source>
</evidence>
<dbReference type="Pfam" id="PF01609">
    <property type="entry name" value="DDE_Tnp_1"/>
    <property type="match status" value="1"/>
</dbReference>
<dbReference type="GO" id="GO:0006313">
    <property type="term" value="P:DNA transposition"/>
    <property type="evidence" value="ECO:0007669"/>
    <property type="project" value="InterPro"/>
</dbReference>
<name>A0A376G9J8_9FLAO</name>
<dbReference type="NCBIfam" id="NF033551">
    <property type="entry name" value="transpos_IS1182"/>
    <property type="match status" value="1"/>
</dbReference>
<evidence type="ECO:0000313" key="7">
    <source>
        <dbReference type="Proteomes" id="UP000254737"/>
    </source>
</evidence>
<dbReference type="InterPro" id="IPR002559">
    <property type="entry name" value="Transposase_11"/>
</dbReference>
<proteinExistence type="predicted"/>
<dbReference type="GO" id="GO:0004803">
    <property type="term" value="F:transposase activity"/>
    <property type="evidence" value="ECO:0007669"/>
    <property type="project" value="InterPro"/>
</dbReference>
<dbReference type="EMBL" id="UFXS01000001">
    <property type="protein sequence ID" value="STD59140.1"/>
    <property type="molecule type" value="Genomic_DNA"/>
</dbReference>
<dbReference type="PANTHER" id="PTHR33408:SF2">
    <property type="entry name" value="TRANSPOSASE DDE DOMAIN-CONTAINING PROTEIN"/>
    <property type="match status" value="1"/>
</dbReference>
<dbReference type="Pfam" id="PF05598">
    <property type="entry name" value="DUF772"/>
    <property type="match status" value="1"/>
</dbReference>
<protein>
    <submittedName>
        <fullName evidence="4">Transposase domain (DUF772)</fullName>
    </submittedName>
</protein>
<dbReference type="EMBL" id="UFXS01000001">
    <property type="protein sequence ID" value="STD55186.1"/>
    <property type="molecule type" value="Genomic_DNA"/>
</dbReference>
<accession>A0A376G9J8</accession>
<evidence type="ECO:0000259" key="2">
    <source>
        <dbReference type="Pfam" id="PF05598"/>
    </source>
</evidence>
<sequence length="445" mass="52036">MYINSKIVFKDYNPKENLLFPPNLSELIEEKHPVRVISNIIDGLAIKDLINSYKPYGTSCYHPKMLLKVLIYGYLSNIYSSRKLEQALKENIHFMWLSGMNRPDHNTINRFRSERLKGKLKSIFTQIVLLLEKEGIVSLTTTFVDGTKIEANANRYTFVWGRAIKKNKARISEQLEDLWNYAESVAKEELQNTENIEFKDVDAAKVTQTIDKINEALKNKKIPSKIRQKLNYGKKNWSKNLEKYKQQEELLQQRNSYSKTDTDATFMRMKEDHMKNGQLKPAYNLQISTNKQYILHYSIHHNPTDTKTLKPHLAGFEQHYHRVPKELVADAGYGSEENYNLLKSKKIKPYVKYNYFRKDQKSGQITSSESNPKLAKIREKAYKLLNTVKGIKLRKQRCHDVEPVFAEIKHNKNFKRFMLRGNDKVEIEVGLLAIAHNLKKMAKMT</sequence>
<reference evidence="4 7" key="1">
    <citation type="submission" date="2018-06" db="EMBL/GenBank/DDBJ databases">
        <authorList>
            <consortium name="Pathogen Informatics"/>
            <person name="Doyle S."/>
        </authorList>
    </citation>
    <scope>NUCLEOTIDE SEQUENCE [LARGE SCALE GENOMIC DNA]</scope>
    <source>
        <strain evidence="4 7">NCTC13456</strain>
    </source>
</reference>
<feature type="domain" description="Transposase InsH N-terminal" evidence="2">
    <location>
        <begin position="23"/>
        <end position="113"/>
    </location>
</feature>
<dbReference type="EMBL" id="UFXS01000001">
    <property type="protein sequence ID" value="STD54379.1"/>
    <property type="molecule type" value="Genomic_DNA"/>
</dbReference>
<dbReference type="EMBL" id="UFXS01000001">
    <property type="protein sequence ID" value="STD55757.1"/>
    <property type="molecule type" value="Genomic_DNA"/>
</dbReference>